<name>A0A448WRZ8_9PLAT</name>
<evidence type="ECO:0000313" key="7">
    <source>
        <dbReference type="Proteomes" id="UP000784294"/>
    </source>
</evidence>
<gene>
    <name evidence="6" type="ORF">PXEA_LOCUS12199</name>
</gene>
<feature type="domain" description="NR LBD" evidence="5">
    <location>
        <begin position="1"/>
        <end position="117"/>
    </location>
</feature>
<evidence type="ECO:0000256" key="2">
    <source>
        <dbReference type="ARBA" id="ARBA00023163"/>
    </source>
</evidence>
<dbReference type="OrthoDB" id="6081310at2759"/>
<reference evidence="6" key="1">
    <citation type="submission" date="2018-11" db="EMBL/GenBank/DDBJ databases">
        <authorList>
            <consortium name="Pathogen Informatics"/>
        </authorList>
    </citation>
    <scope>NUCLEOTIDE SEQUENCE</scope>
</reference>
<organism evidence="6 7">
    <name type="scientific">Protopolystoma xenopodis</name>
    <dbReference type="NCBI Taxonomy" id="117903"/>
    <lineage>
        <taxon>Eukaryota</taxon>
        <taxon>Metazoa</taxon>
        <taxon>Spiralia</taxon>
        <taxon>Lophotrochozoa</taxon>
        <taxon>Platyhelminthes</taxon>
        <taxon>Monogenea</taxon>
        <taxon>Polyopisthocotylea</taxon>
        <taxon>Polystomatidea</taxon>
        <taxon>Polystomatidae</taxon>
        <taxon>Protopolystoma</taxon>
    </lineage>
</organism>
<dbReference type="InterPro" id="IPR000536">
    <property type="entry name" value="Nucl_hrmn_rcpt_lig-bd"/>
</dbReference>
<keyword evidence="7" id="KW-1185">Reference proteome</keyword>
<evidence type="ECO:0000256" key="1">
    <source>
        <dbReference type="ARBA" id="ARBA00023015"/>
    </source>
</evidence>
<evidence type="ECO:0000256" key="3">
    <source>
        <dbReference type="ARBA" id="ARBA00023170"/>
    </source>
</evidence>
<dbReference type="AlphaFoldDB" id="A0A448WRZ8"/>
<evidence type="ECO:0000313" key="6">
    <source>
        <dbReference type="EMBL" id="VEL18759.1"/>
    </source>
</evidence>
<dbReference type="InterPro" id="IPR035500">
    <property type="entry name" value="NHR-like_dom_sf"/>
</dbReference>
<sequence>MSAHDQIRLLRGCCLDLITLRAVYSLSRAARRPGGPACPPDSLAPDSTGPNGPPAIQSTAYPRLGVSEEKCAQLIRQVALKLARLEIDKTEVALMAAILLMSPGKPILIVYSYGKLC</sequence>
<dbReference type="Gene3D" id="1.10.565.10">
    <property type="entry name" value="Retinoid X Receptor"/>
    <property type="match status" value="1"/>
</dbReference>
<dbReference type="PROSITE" id="PS51843">
    <property type="entry name" value="NR_LBD"/>
    <property type="match status" value="1"/>
</dbReference>
<dbReference type="EMBL" id="CAAALY010038504">
    <property type="protein sequence ID" value="VEL18759.1"/>
    <property type="molecule type" value="Genomic_DNA"/>
</dbReference>
<keyword evidence="3" id="KW-0675">Receptor</keyword>
<dbReference type="PRINTS" id="PR00398">
    <property type="entry name" value="STRDHORMONER"/>
</dbReference>
<accession>A0A448WRZ8</accession>
<evidence type="ECO:0000259" key="5">
    <source>
        <dbReference type="PROSITE" id="PS51843"/>
    </source>
</evidence>
<evidence type="ECO:0000256" key="4">
    <source>
        <dbReference type="SAM" id="MobiDB-lite"/>
    </source>
</evidence>
<keyword evidence="1" id="KW-0805">Transcription regulation</keyword>
<comment type="caution">
    <text evidence="6">The sequence shown here is derived from an EMBL/GenBank/DDBJ whole genome shotgun (WGS) entry which is preliminary data.</text>
</comment>
<protein>
    <recommendedName>
        <fullName evidence="5">NR LBD domain-containing protein</fullName>
    </recommendedName>
</protein>
<feature type="region of interest" description="Disordered" evidence="4">
    <location>
        <begin position="30"/>
        <end position="59"/>
    </location>
</feature>
<dbReference type="Proteomes" id="UP000784294">
    <property type="component" value="Unassembled WGS sequence"/>
</dbReference>
<proteinExistence type="predicted"/>
<dbReference type="InterPro" id="IPR001723">
    <property type="entry name" value="Nuclear_hrmn_rcpt"/>
</dbReference>
<keyword evidence="2" id="KW-0804">Transcription</keyword>
<dbReference type="SUPFAM" id="SSF48508">
    <property type="entry name" value="Nuclear receptor ligand-binding domain"/>
    <property type="match status" value="1"/>
</dbReference>